<protein>
    <submittedName>
        <fullName evidence="2">RNA polymerase sigma factor</fullName>
    </submittedName>
</protein>
<evidence type="ECO:0000313" key="3">
    <source>
        <dbReference type="Proteomes" id="UP000316770"/>
    </source>
</evidence>
<dbReference type="SUPFAM" id="SSF88659">
    <property type="entry name" value="Sigma3 and sigma4 domains of RNA polymerase sigma factors"/>
    <property type="match status" value="1"/>
</dbReference>
<proteinExistence type="predicted"/>
<organism evidence="2 3">
    <name type="scientific">Rosistilla oblonga</name>
    <dbReference type="NCBI Taxonomy" id="2527990"/>
    <lineage>
        <taxon>Bacteria</taxon>
        <taxon>Pseudomonadati</taxon>
        <taxon>Planctomycetota</taxon>
        <taxon>Planctomycetia</taxon>
        <taxon>Pirellulales</taxon>
        <taxon>Pirellulaceae</taxon>
        <taxon>Rosistilla</taxon>
    </lineage>
</organism>
<dbReference type="InterPro" id="IPR053812">
    <property type="entry name" value="HTH_Sigma70_ECF-like"/>
</dbReference>
<feature type="domain" description="RNA polymerase sigma-70 ECF-like HTH" evidence="1">
    <location>
        <begin position="31"/>
        <end position="215"/>
    </location>
</feature>
<dbReference type="GO" id="GO:0006352">
    <property type="term" value="P:DNA-templated transcription initiation"/>
    <property type="evidence" value="ECO:0007669"/>
    <property type="project" value="InterPro"/>
</dbReference>
<keyword evidence="3" id="KW-1185">Reference proteome</keyword>
<evidence type="ECO:0000313" key="2">
    <source>
        <dbReference type="EMBL" id="QDV55170.1"/>
    </source>
</evidence>
<dbReference type="InterPro" id="IPR013324">
    <property type="entry name" value="RNA_pol_sigma_r3/r4-like"/>
</dbReference>
<reference evidence="2 3" key="1">
    <citation type="submission" date="2019-02" db="EMBL/GenBank/DDBJ databases">
        <title>Deep-cultivation of Planctomycetes and their phenomic and genomic characterization uncovers novel biology.</title>
        <authorList>
            <person name="Wiegand S."/>
            <person name="Jogler M."/>
            <person name="Boedeker C."/>
            <person name="Pinto D."/>
            <person name="Vollmers J."/>
            <person name="Rivas-Marin E."/>
            <person name="Kohn T."/>
            <person name="Peeters S.H."/>
            <person name="Heuer A."/>
            <person name="Rast P."/>
            <person name="Oberbeckmann S."/>
            <person name="Bunk B."/>
            <person name="Jeske O."/>
            <person name="Meyerdierks A."/>
            <person name="Storesund J.E."/>
            <person name="Kallscheuer N."/>
            <person name="Luecker S."/>
            <person name="Lage O.M."/>
            <person name="Pohl T."/>
            <person name="Merkel B.J."/>
            <person name="Hornburger P."/>
            <person name="Mueller R.-W."/>
            <person name="Bruemmer F."/>
            <person name="Labrenz M."/>
            <person name="Spormann A.M."/>
            <person name="Op den Camp H."/>
            <person name="Overmann J."/>
            <person name="Amann R."/>
            <person name="Jetten M.S.M."/>
            <person name="Mascher T."/>
            <person name="Medema M.H."/>
            <person name="Devos D.P."/>
            <person name="Kaster A.-K."/>
            <person name="Ovreas L."/>
            <person name="Rohde M."/>
            <person name="Galperin M.Y."/>
            <person name="Jogler C."/>
        </authorList>
    </citation>
    <scope>NUCLEOTIDE SEQUENCE [LARGE SCALE GENOMIC DNA]</scope>
    <source>
        <strain evidence="2 3">Mal33</strain>
    </source>
</reference>
<name>A0A518IQ20_9BACT</name>
<evidence type="ECO:0000259" key="1">
    <source>
        <dbReference type="Pfam" id="PF07638"/>
    </source>
</evidence>
<dbReference type="InterPro" id="IPR013325">
    <property type="entry name" value="RNA_pol_sigma_r2"/>
</dbReference>
<dbReference type="AlphaFoldDB" id="A0A518IQ20"/>
<dbReference type="Pfam" id="PF07638">
    <property type="entry name" value="Sigma70_ECF"/>
    <property type="match status" value="1"/>
</dbReference>
<dbReference type="Proteomes" id="UP000316770">
    <property type="component" value="Chromosome"/>
</dbReference>
<dbReference type="Gene3D" id="1.10.1740.10">
    <property type="match status" value="1"/>
</dbReference>
<gene>
    <name evidence="2" type="ORF">Mal33_11400</name>
</gene>
<dbReference type="EMBL" id="CP036318">
    <property type="protein sequence ID" value="QDV55170.1"/>
    <property type="molecule type" value="Genomic_DNA"/>
</dbReference>
<dbReference type="GO" id="GO:0003700">
    <property type="term" value="F:DNA-binding transcription factor activity"/>
    <property type="evidence" value="ECO:0007669"/>
    <property type="project" value="InterPro"/>
</dbReference>
<sequence>MILTRNYESLLSDKFNQVENTMNDDSDRSSQELDELIEGVRRGENFALEQVFNQYFPYLVAFARSRMRSRQLGGDVEGVAASAMRSFVSGAGAGRFGELKTQQDLFRLLSVIVLRKSIKYTKRDGRYIHISEAGDDSSSNGFFSIRSVPTGPVAEQALIVQETLDQLLQALGKNILQSIVLMQLEGHANPIIADTLRISIRSVQRHIRLIRQTLKKIELADNDD</sequence>
<dbReference type="SUPFAM" id="SSF88946">
    <property type="entry name" value="Sigma2 domain of RNA polymerase sigma factors"/>
    <property type="match status" value="1"/>
</dbReference>
<accession>A0A518IQ20</accession>